<feature type="transmembrane region" description="Helical" evidence="2">
    <location>
        <begin position="713"/>
        <end position="734"/>
    </location>
</feature>
<evidence type="ECO:0000313" key="5">
    <source>
        <dbReference type="Proteomes" id="UP001303647"/>
    </source>
</evidence>
<keyword evidence="2" id="KW-0472">Membrane</keyword>
<evidence type="ECO:0000259" key="3">
    <source>
        <dbReference type="Pfam" id="PF20163"/>
    </source>
</evidence>
<organism evidence="4 5">
    <name type="scientific">Corynascus novoguineensis</name>
    <dbReference type="NCBI Taxonomy" id="1126955"/>
    <lineage>
        <taxon>Eukaryota</taxon>
        <taxon>Fungi</taxon>
        <taxon>Dikarya</taxon>
        <taxon>Ascomycota</taxon>
        <taxon>Pezizomycotina</taxon>
        <taxon>Sordariomycetes</taxon>
        <taxon>Sordariomycetidae</taxon>
        <taxon>Sordariales</taxon>
        <taxon>Chaetomiaceae</taxon>
        <taxon>Corynascus</taxon>
    </lineage>
</organism>
<name>A0AAN7CX66_9PEZI</name>
<reference evidence="4" key="2">
    <citation type="submission" date="2023-05" db="EMBL/GenBank/DDBJ databases">
        <authorList>
            <consortium name="Lawrence Berkeley National Laboratory"/>
            <person name="Steindorff A."/>
            <person name="Hensen N."/>
            <person name="Bonometti L."/>
            <person name="Westerberg I."/>
            <person name="Brannstrom I.O."/>
            <person name="Guillou S."/>
            <person name="Cros-Aarteil S."/>
            <person name="Calhoun S."/>
            <person name="Haridas S."/>
            <person name="Kuo A."/>
            <person name="Mondo S."/>
            <person name="Pangilinan J."/>
            <person name="Riley R."/>
            <person name="Labutti K."/>
            <person name="Andreopoulos B."/>
            <person name="Lipzen A."/>
            <person name="Chen C."/>
            <person name="Yanf M."/>
            <person name="Daum C."/>
            <person name="Ng V."/>
            <person name="Clum A."/>
            <person name="Ohm R."/>
            <person name="Martin F."/>
            <person name="Silar P."/>
            <person name="Natvig D."/>
            <person name="Lalanne C."/>
            <person name="Gautier V."/>
            <person name="Ament-Velasquez S.L."/>
            <person name="Kruys A."/>
            <person name="Hutchinson M.I."/>
            <person name="Powell A.J."/>
            <person name="Barry K."/>
            <person name="Miller A.N."/>
            <person name="Grigoriev I.V."/>
            <person name="Debuchy R."/>
            <person name="Gladieux P."/>
            <person name="Thoren M.H."/>
            <person name="Johannesson H."/>
        </authorList>
    </citation>
    <scope>NUCLEOTIDE SEQUENCE</scope>
    <source>
        <strain evidence="4">CBS 359.72</strain>
    </source>
</reference>
<evidence type="ECO:0000256" key="2">
    <source>
        <dbReference type="SAM" id="Phobius"/>
    </source>
</evidence>
<proteinExistence type="predicted"/>
<feature type="region of interest" description="Disordered" evidence="1">
    <location>
        <begin position="44"/>
        <end position="107"/>
    </location>
</feature>
<dbReference type="AlphaFoldDB" id="A0AAN7CX66"/>
<feature type="transmembrane region" description="Helical" evidence="2">
    <location>
        <begin position="236"/>
        <end position="259"/>
    </location>
</feature>
<evidence type="ECO:0000256" key="1">
    <source>
        <dbReference type="SAM" id="MobiDB-lite"/>
    </source>
</evidence>
<dbReference type="InterPro" id="IPR046623">
    <property type="entry name" value="DUF6536"/>
</dbReference>
<protein>
    <recommendedName>
        <fullName evidence="3">DUF6536 domain-containing protein</fullName>
    </recommendedName>
</protein>
<dbReference type="PANTHER" id="PTHR35395">
    <property type="entry name" value="DUF6536 DOMAIN-CONTAINING PROTEIN"/>
    <property type="match status" value="1"/>
</dbReference>
<keyword evidence="2" id="KW-1133">Transmembrane helix</keyword>
<feature type="transmembrane region" description="Helical" evidence="2">
    <location>
        <begin position="576"/>
        <end position="599"/>
    </location>
</feature>
<gene>
    <name evidence="4" type="ORF">C7999DRAFT_13309</name>
</gene>
<feature type="domain" description="DUF6536" evidence="3">
    <location>
        <begin position="230"/>
        <end position="382"/>
    </location>
</feature>
<dbReference type="Pfam" id="PF20163">
    <property type="entry name" value="DUF6536"/>
    <property type="match status" value="1"/>
</dbReference>
<sequence>MGTHLRGHGSAAYRYTWDDNSEVTQMSSARHSRTLSTERLLLGRRGRQSAHWPFQSIITDTDPPSPNSPSVHRQTTSHPFHPLQSHPVASSLSHQRRRDGEKTNDDALVPEYVRNFLLLRKATPDITIGSSSRTGTPQHRGVELVVPGGGGSSYGDGDGPGAALLHRSRVADLEGFQFEECDDVSLEEEDDDDVGEEDKRFLLMGGNSDSAHVDFGGRGRGWKGFRRRGWRAGITMNLLAMFVVLVTGFVCLIVAISGVSLEEEGRSVVFAGACGTARAMDWGLHAIINVFVVVMVAGANYTFQILSSPTRDEVGAAHWRRDWLNIGVPSLRNLKRIERSRALLAVVVLATALFTPLMYNAVVFVSQTAPNYKAAMVGESFLRGTALNEIPNDGSGLTRADLLTLQRQAARDELVRLPASACIDQFSGAFEVDYSTVLLVSERLDSLALAEGSDTDPISTLIPDRSSIQYCLAQRAPASTCEVNVNAPLLGSVALVNSIALVVTATVLFKRPSSFQPLATLGDAISSFLQDPDPTTQGACLLSKTDVWHGRWPLTAAKCWSPKNNHYWLRSVSFPLWIVTSTLWAVCVGLTAASLAYALNVDHSGVTQRLTPLGTASPHSLLVLPATSPAAAAALVASLPQLLVATLYLTADALLTTYYLSHESSLFAVPAAAGPTAAAWPHPLRVSSTNAPGTAGAQTSSLHLTLPRPVSGVLMAFFAGLSLVLSRSVFAVAVQRVDVRLLSLSTSSSPSDAAAAAVTAAGTDPIVAVGLSGVGLVVLLAALVSLALAVLGLGLRRAPPAGLAAGGRLLGNPMVLPGGSCSAVISARCHPLAREKGLWGKRVMWGVVWEEGVGSIAVSHCGFTAGRAGALEIGRRYG</sequence>
<dbReference type="Proteomes" id="UP001303647">
    <property type="component" value="Unassembled WGS sequence"/>
</dbReference>
<reference evidence="4" key="1">
    <citation type="journal article" date="2023" name="Mol. Phylogenet. Evol.">
        <title>Genome-scale phylogeny and comparative genomics of the fungal order Sordariales.</title>
        <authorList>
            <person name="Hensen N."/>
            <person name="Bonometti L."/>
            <person name="Westerberg I."/>
            <person name="Brannstrom I.O."/>
            <person name="Guillou S."/>
            <person name="Cros-Aarteil S."/>
            <person name="Calhoun S."/>
            <person name="Haridas S."/>
            <person name="Kuo A."/>
            <person name="Mondo S."/>
            <person name="Pangilinan J."/>
            <person name="Riley R."/>
            <person name="LaButti K."/>
            <person name="Andreopoulos B."/>
            <person name="Lipzen A."/>
            <person name="Chen C."/>
            <person name="Yan M."/>
            <person name="Daum C."/>
            <person name="Ng V."/>
            <person name="Clum A."/>
            <person name="Steindorff A."/>
            <person name="Ohm R.A."/>
            <person name="Martin F."/>
            <person name="Silar P."/>
            <person name="Natvig D.O."/>
            <person name="Lalanne C."/>
            <person name="Gautier V."/>
            <person name="Ament-Velasquez S.L."/>
            <person name="Kruys A."/>
            <person name="Hutchinson M.I."/>
            <person name="Powell A.J."/>
            <person name="Barry K."/>
            <person name="Miller A.N."/>
            <person name="Grigoriev I.V."/>
            <person name="Debuchy R."/>
            <person name="Gladieux P."/>
            <person name="Hiltunen Thoren M."/>
            <person name="Johannesson H."/>
        </authorList>
    </citation>
    <scope>NUCLEOTIDE SEQUENCE</scope>
    <source>
        <strain evidence="4">CBS 359.72</strain>
    </source>
</reference>
<feature type="transmembrane region" description="Helical" evidence="2">
    <location>
        <begin position="766"/>
        <end position="791"/>
    </location>
</feature>
<keyword evidence="5" id="KW-1185">Reference proteome</keyword>
<dbReference type="PANTHER" id="PTHR35395:SF1">
    <property type="entry name" value="DUF6536 DOMAIN-CONTAINING PROTEIN"/>
    <property type="match status" value="1"/>
</dbReference>
<feature type="transmembrane region" description="Helical" evidence="2">
    <location>
        <begin position="342"/>
        <end position="365"/>
    </location>
</feature>
<comment type="caution">
    <text evidence="4">The sequence shown here is derived from an EMBL/GenBank/DDBJ whole genome shotgun (WGS) entry which is preliminary data.</text>
</comment>
<dbReference type="EMBL" id="MU857632">
    <property type="protein sequence ID" value="KAK4248787.1"/>
    <property type="molecule type" value="Genomic_DNA"/>
</dbReference>
<feature type="transmembrane region" description="Helical" evidence="2">
    <location>
        <begin position="282"/>
        <end position="303"/>
    </location>
</feature>
<feature type="transmembrane region" description="Helical" evidence="2">
    <location>
        <begin position="489"/>
        <end position="509"/>
    </location>
</feature>
<evidence type="ECO:0000313" key="4">
    <source>
        <dbReference type="EMBL" id="KAK4248787.1"/>
    </source>
</evidence>
<keyword evidence="2" id="KW-0812">Transmembrane</keyword>
<accession>A0AAN7CX66</accession>